<dbReference type="EMBL" id="JAFINR010000002">
    <property type="protein sequence ID" value="MBO0364001.1"/>
    <property type="molecule type" value="Genomic_DNA"/>
</dbReference>
<evidence type="ECO:0000313" key="6">
    <source>
        <dbReference type="Proteomes" id="UP000664801"/>
    </source>
</evidence>
<comment type="similarity">
    <text evidence="1">Belongs to the type-I restriction system S methylase family.</text>
</comment>
<gene>
    <name evidence="5" type="ORF">JR342_02465</name>
</gene>
<dbReference type="InterPro" id="IPR052021">
    <property type="entry name" value="Type-I_RS_S_subunit"/>
</dbReference>
<dbReference type="PANTHER" id="PTHR30408:SF12">
    <property type="entry name" value="TYPE I RESTRICTION ENZYME MJAVIII SPECIFICITY SUBUNIT"/>
    <property type="match status" value="1"/>
</dbReference>
<evidence type="ECO:0000259" key="4">
    <source>
        <dbReference type="Pfam" id="PF01420"/>
    </source>
</evidence>
<feature type="domain" description="Type I restriction modification DNA specificity" evidence="4">
    <location>
        <begin position="34"/>
        <end position="189"/>
    </location>
</feature>
<dbReference type="InterPro" id="IPR000055">
    <property type="entry name" value="Restrct_endonuc_typeI_TRD"/>
</dbReference>
<keyword evidence="2" id="KW-0680">Restriction system</keyword>
<dbReference type="Gene3D" id="1.10.287.1120">
    <property type="entry name" value="Bipartite methylase S protein"/>
    <property type="match status" value="1"/>
</dbReference>
<sequence>MNKYERYRDTGLIWINKVPKKWNLQKINAVFDERREKVSDKDYVALSVTKNGIFKQLDNVAKTIDGDNRKKVKINDFVINSRSDRKGSSGLSRFDGSVSLINTVLKIKKEYPRYMHYLLKSVPFQEEFYRNGKGIVADLWSTNFQSMKSIILPIPPIEEQVQIANYLDWKINEINRLIQIEKEKIKELETLRFNVISEFVLRGIGTQNYKKSSINWLDEIPSHWNEVSIRWCVNIIRGNSTFTKDDLQNRGKYVGLQYGKVYKTEIIDSEFDFYVSDKFYKPAQVVNRNDIIIVSTSETVEDLGHTSFYDRDDIGLIGGEQILLKPSNNINSKYLFYLSKIFRMQLQLCATGIKVYRFKISDLKQIYVPLPPMKEQEKIVSNIELKLEQIDERVKNNYAFIKELELLKQSLISEVVTGKIDVRNIDIPEYEKVTIIEDEIEEFDEVGGEEDGN</sequence>
<keyword evidence="5" id="KW-0378">Hydrolase</keyword>
<dbReference type="Pfam" id="PF01420">
    <property type="entry name" value="Methylase_S"/>
    <property type="match status" value="2"/>
</dbReference>
<dbReference type="Gene3D" id="3.90.220.20">
    <property type="entry name" value="DNA methylase specificity domains"/>
    <property type="match status" value="2"/>
</dbReference>
<comment type="caution">
    <text evidence="5">The sequence shown here is derived from an EMBL/GenBank/DDBJ whole genome shotgun (WGS) entry which is preliminary data.</text>
</comment>
<dbReference type="Proteomes" id="UP000664801">
    <property type="component" value="Unassembled WGS sequence"/>
</dbReference>
<evidence type="ECO:0000256" key="2">
    <source>
        <dbReference type="ARBA" id="ARBA00022747"/>
    </source>
</evidence>
<keyword evidence="3" id="KW-0238">DNA-binding</keyword>
<organism evidence="5 6">
    <name type="scientific">Streptococcus vaginalis</name>
    <dbReference type="NCBI Taxonomy" id="2748301"/>
    <lineage>
        <taxon>Bacteria</taxon>
        <taxon>Bacillati</taxon>
        <taxon>Bacillota</taxon>
        <taxon>Bacilli</taxon>
        <taxon>Lactobacillales</taxon>
        <taxon>Streptococcaceae</taxon>
        <taxon>Streptococcus</taxon>
    </lineage>
</organism>
<accession>A0ABS3GBF8</accession>
<reference evidence="6" key="2">
    <citation type="submission" date="2023-07" db="EMBL/GenBank/DDBJ databases">
        <title>Streptococcus vaginalis sp. nov., a novel bacterial species isolated from vaginal swabs of a pregnant woman with diabetes.</title>
        <authorList>
            <person name="Chen Y.-S."/>
        </authorList>
    </citation>
    <scope>NUCLEOTIDE SEQUENCE [LARGE SCALE GENOMIC DNA]</scope>
    <source>
        <strain evidence="6">P1L01</strain>
    </source>
</reference>
<keyword evidence="6" id="KW-1185">Reference proteome</keyword>
<dbReference type="GO" id="GO:0004519">
    <property type="term" value="F:endonuclease activity"/>
    <property type="evidence" value="ECO:0007669"/>
    <property type="project" value="UniProtKB-KW"/>
</dbReference>
<feature type="domain" description="Type I restriction modification DNA specificity" evidence="4">
    <location>
        <begin position="221"/>
        <end position="382"/>
    </location>
</feature>
<evidence type="ECO:0000313" key="5">
    <source>
        <dbReference type="EMBL" id="MBO0364001.1"/>
    </source>
</evidence>
<reference evidence="5 6" key="1">
    <citation type="submission" date="2021-02" db="EMBL/GenBank/DDBJ databases">
        <authorList>
            <person name="Lee Y.-S."/>
        </authorList>
    </citation>
    <scope>NUCLEOTIDE SEQUENCE [LARGE SCALE GENOMIC DNA]</scope>
    <source>
        <strain evidence="5 6">P1L01</strain>
    </source>
</reference>
<dbReference type="InterPro" id="IPR044946">
    <property type="entry name" value="Restrct_endonuc_typeI_TRD_sf"/>
</dbReference>
<name>A0ABS3GBF8_9STRE</name>
<protein>
    <submittedName>
        <fullName evidence="5">Restriction endonuclease subunit S</fullName>
    </submittedName>
</protein>
<dbReference type="SUPFAM" id="SSF116734">
    <property type="entry name" value="DNA methylase specificity domain"/>
    <property type="match status" value="2"/>
</dbReference>
<keyword evidence="5" id="KW-0255">Endonuclease</keyword>
<dbReference type="RefSeq" id="WP_003038758.1">
    <property type="nucleotide sequence ID" value="NZ_JAFINR010000002.1"/>
</dbReference>
<proteinExistence type="inferred from homology"/>
<dbReference type="PANTHER" id="PTHR30408">
    <property type="entry name" value="TYPE-1 RESTRICTION ENZYME ECOKI SPECIFICITY PROTEIN"/>
    <property type="match status" value="1"/>
</dbReference>
<evidence type="ECO:0000256" key="3">
    <source>
        <dbReference type="ARBA" id="ARBA00023125"/>
    </source>
</evidence>
<evidence type="ECO:0000256" key="1">
    <source>
        <dbReference type="ARBA" id="ARBA00010923"/>
    </source>
</evidence>
<keyword evidence="5" id="KW-0540">Nuclease</keyword>